<evidence type="ECO:0000256" key="2">
    <source>
        <dbReference type="ARBA" id="ARBA00008954"/>
    </source>
</evidence>
<keyword evidence="5 6" id="KW-0663">Pyridoxal phosphate</keyword>
<dbReference type="PANTHER" id="PTHR42684:SF1">
    <property type="entry name" value="BETA-ALANINE--PYRUVATE AMINOTRANSFERASE"/>
    <property type="match status" value="1"/>
</dbReference>
<dbReference type="InterPro" id="IPR049704">
    <property type="entry name" value="Aminotrans_3_PPA_site"/>
</dbReference>
<keyword evidence="7" id="KW-0670">Pyruvate</keyword>
<dbReference type="Proteomes" id="UP000051913">
    <property type="component" value="Unassembled WGS sequence"/>
</dbReference>
<dbReference type="InterPro" id="IPR005814">
    <property type="entry name" value="Aminotrans_3"/>
</dbReference>
<keyword evidence="8" id="KW-1185">Reference proteome</keyword>
<comment type="cofactor">
    <cofactor evidence="1">
        <name>pyridoxal 5'-phosphate</name>
        <dbReference type="ChEBI" id="CHEBI:597326"/>
    </cofactor>
</comment>
<dbReference type="GO" id="GO:0004015">
    <property type="term" value="F:adenosylmethionine-8-amino-7-oxononanoate transaminase activity"/>
    <property type="evidence" value="ECO:0007669"/>
    <property type="project" value="TreeGrafter"/>
</dbReference>
<evidence type="ECO:0000313" key="7">
    <source>
        <dbReference type="EMBL" id="KRQ88463.1"/>
    </source>
</evidence>
<dbReference type="Gene3D" id="3.40.640.10">
    <property type="entry name" value="Type I PLP-dependent aspartate aminotransferase-like (Major domain)"/>
    <property type="match status" value="1"/>
</dbReference>
<organism evidence="7 8">
    <name type="scientific">Bradyrhizobium valentinum</name>
    <dbReference type="NCBI Taxonomy" id="1518501"/>
    <lineage>
        <taxon>Bacteria</taxon>
        <taxon>Pseudomonadati</taxon>
        <taxon>Pseudomonadota</taxon>
        <taxon>Alphaproteobacteria</taxon>
        <taxon>Hyphomicrobiales</taxon>
        <taxon>Nitrobacteraceae</taxon>
        <taxon>Bradyrhizobium</taxon>
    </lineage>
</organism>
<dbReference type="PANTHER" id="PTHR42684">
    <property type="entry name" value="ADENOSYLMETHIONINE-8-AMINO-7-OXONONANOATE AMINOTRANSFERASE"/>
    <property type="match status" value="1"/>
</dbReference>
<reference evidence="7 8" key="1">
    <citation type="submission" date="2014-03" db="EMBL/GenBank/DDBJ databases">
        <title>Bradyrhizobium valentinum sp. nov., isolated from effective nodules of Lupinus mariae-josephae, a lupine endemic of basic-lime soils in Eastern Spain.</title>
        <authorList>
            <person name="Duran D."/>
            <person name="Rey L."/>
            <person name="Navarro A."/>
            <person name="Busquets A."/>
            <person name="Imperial J."/>
            <person name="Ruiz-Argueso T."/>
        </authorList>
    </citation>
    <scope>NUCLEOTIDE SEQUENCE [LARGE SCALE GENOMIC DNA]</scope>
    <source>
        <strain evidence="7 8">LmjM3</strain>
    </source>
</reference>
<dbReference type="PROSITE" id="PS00600">
    <property type="entry name" value="AA_TRANSFER_CLASS_3"/>
    <property type="match status" value="1"/>
</dbReference>
<dbReference type="OrthoDB" id="9801834at2"/>
<evidence type="ECO:0000256" key="6">
    <source>
        <dbReference type="RuleBase" id="RU003560"/>
    </source>
</evidence>
<dbReference type="InterPro" id="IPR015421">
    <property type="entry name" value="PyrdxlP-dep_Trfase_major"/>
</dbReference>
<evidence type="ECO:0000313" key="8">
    <source>
        <dbReference type="Proteomes" id="UP000051913"/>
    </source>
</evidence>
<protein>
    <submittedName>
        <fullName evidence="7">Beta alanine--pyruvate aminotransferase</fullName>
    </submittedName>
</protein>
<gene>
    <name evidence="7" type="ORF">CP49_20300</name>
</gene>
<keyword evidence="4 7" id="KW-0808">Transferase</keyword>
<dbReference type="Gene3D" id="3.90.1150.10">
    <property type="entry name" value="Aspartate Aminotransferase, domain 1"/>
    <property type="match status" value="1"/>
</dbReference>
<name>A0A0R3K7K9_9BRAD</name>
<sequence length="442" mass="47811">MTLHQKPNTLQTDSFWMPFTANRQFKKAPRLFASAEGMHYTTVDGRKVIDGSAGLWCVNAGHGRRQIATAVERQLMNLDFAPSFNMGHPLAFDFAERLAEIAPKGLDRIFFTNSGSESVDTALKIALAYQRAIGQGTRTRLIGRERGYHGVGFGGMSVGGMVANRRAFATHLPGVDHIRHTHDLGRNAFAKDIPEHGAELADDLERMVALHGADTIAAVIVEPVPGSTAVLPPPKGYLKRLREIADKHGILLIFDEVITGFGRLGTPFAADYFGVTPDMMTTAKGITNGTVPCGAVFASRKIHDGLMNGPEGTIELFHGYTYSAHPTACAAGLATLDIYKDEGLLTRGASLAEYWRDALHSLKGLPNVVDIRNIGLMGAVEVAPRKDGVGARGYDVMVDCFNRGLYLRMSGDSFAMSPPLIVEKSHIDDIVSILGDAIKRVA</sequence>
<comment type="similarity">
    <text evidence="2 6">Belongs to the class-III pyridoxal-phosphate-dependent aminotransferase family.</text>
</comment>
<dbReference type="Pfam" id="PF00202">
    <property type="entry name" value="Aminotran_3"/>
    <property type="match status" value="1"/>
</dbReference>
<evidence type="ECO:0000256" key="3">
    <source>
        <dbReference type="ARBA" id="ARBA00022576"/>
    </source>
</evidence>
<dbReference type="FunFam" id="3.40.640.10:FF:000014">
    <property type="entry name" value="Adenosylmethionine-8-amino-7-oxononanoate aminotransferase, probable"/>
    <property type="match status" value="1"/>
</dbReference>
<dbReference type="AlphaFoldDB" id="A0A0R3K7K9"/>
<evidence type="ECO:0000256" key="4">
    <source>
        <dbReference type="ARBA" id="ARBA00022679"/>
    </source>
</evidence>
<accession>A0A0R3K7K9</accession>
<dbReference type="SUPFAM" id="SSF53383">
    <property type="entry name" value="PLP-dependent transferases"/>
    <property type="match status" value="1"/>
</dbReference>
<dbReference type="InterPro" id="IPR015422">
    <property type="entry name" value="PyrdxlP-dep_Trfase_small"/>
</dbReference>
<dbReference type="GO" id="GO:0009102">
    <property type="term" value="P:biotin biosynthetic process"/>
    <property type="evidence" value="ECO:0007669"/>
    <property type="project" value="TreeGrafter"/>
</dbReference>
<dbReference type="RefSeq" id="WP_057855885.1">
    <property type="nucleotide sequence ID" value="NZ_LLXX01000242.1"/>
</dbReference>
<dbReference type="STRING" id="1518501.CQ10_15625"/>
<comment type="caution">
    <text evidence="7">The sequence shown here is derived from an EMBL/GenBank/DDBJ whole genome shotgun (WGS) entry which is preliminary data.</text>
</comment>
<dbReference type="CDD" id="cd00610">
    <property type="entry name" value="OAT_like"/>
    <property type="match status" value="1"/>
</dbReference>
<keyword evidence="3 7" id="KW-0032">Aminotransferase</keyword>
<evidence type="ECO:0000256" key="5">
    <source>
        <dbReference type="ARBA" id="ARBA00022898"/>
    </source>
</evidence>
<dbReference type="EMBL" id="LLXX01000242">
    <property type="protein sequence ID" value="KRQ88463.1"/>
    <property type="molecule type" value="Genomic_DNA"/>
</dbReference>
<proteinExistence type="inferred from homology"/>
<dbReference type="GO" id="GO:0030170">
    <property type="term" value="F:pyridoxal phosphate binding"/>
    <property type="evidence" value="ECO:0007669"/>
    <property type="project" value="InterPro"/>
</dbReference>
<evidence type="ECO:0000256" key="1">
    <source>
        <dbReference type="ARBA" id="ARBA00001933"/>
    </source>
</evidence>
<dbReference type="InterPro" id="IPR015424">
    <property type="entry name" value="PyrdxlP-dep_Trfase"/>
</dbReference>